<gene>
    <name evidence="1" type="ORF">OBBRIDRAFT_798038</name>
</gene>
<organism evidence="1 2">
    <name type="scientific">Obba rivulosa</name>
    <dbReference type="NCBI Taxonomy" id="1052685"/>
    <lineage>
        <taxon>Eukaryota</taxon>
        <taxon>Fungi</taxon>
        <taxon>Dikarya</taxon>
        <taxon>Basidiomycota</taxon>
        <taxon>Agaricomycotina</taxon>
        <taxon>Agaricomycetes</taxon>
        <taxon>Polyporales</taxon>
        <taxon>Gelatoporiaceae</taxon>
        <taxon>Obba</taxon>
    </lineage>
</organism>
<evidence type="ECO:0000313" key="2">
    <source>
        <dbReference type="Proteomes" id="UP000250043"/>
    </source>
</evidence>
<reference evidence="1 2" key="1">
    <citation type="submission" date="2016-07" db="EMBL/GenBank/DDBJ databases">
        <title>Draft genome of the white-rot fungus Obba rivulosa 3A-2.</title>
        <authorList>
            <consortium name="DOE Joint Genome Institute"/>
            <person name="Miettinen O."/>
            <person name="Riley R."/>
            <person name="Acob R."/>
            <person name="Barry K."/>
            <person name="Cullen D."/>
            <person name="De Vries R."/>
            <person name="Hainaut M."/>
            <person name="Hatakka A."/>
            <person name="Henrissat B."/>
            <person name="Hilden K."/>
            <person name="Kuo R."/>
            <person name="Labutti K."/>
            <person name="Lipzen A."/>
            <person name="Makela M.R."/>
            <person name="Sandor L."/>
            <person name="Spatafora J.W."/>
            <person name="Grigoriev I.V."/>
            <person name="Hibbett D.S."/>
        </authorList>
    </citation>
    <scope>NUCLEOTIDE SEQUENCE [LARGE SCALE GENOMIC DNA]</scope>
    <source>
        <strain evidence="1 2">3A-2</strain>
    </source>
</reference>
<name>A0A8E2DG48_9APHY</name>
<dbReference type="AlphaFoldDB" id="A0A8E2DG48"/>
<sequence>MSAPSNVSLHPILASANYRYDLGKRVKPIHHNISAGHLSYCAEQEPQYLPPGWSAHVQPEGQQYFACDATLHVVTEANLHSPEIQQRIEHWIQEVHARIAEQKISLPESAELFLQLGEHPDSCSYYLVDHATRVIFWLEPTTTSALYLMPSVSLAHLRFALEEQYWTHLEFFPSHRIARLSLRLPELTSVFFHGQVDTMTSNVSTFPYNAADCEKILGVLRAMKDDKAVIDGYNVCTLARLWVMVIHVQHETHRGEAVARLSRDQQILESSTAARRRWLYAPLRLLLFKVPAYYEDRLDDVYTDSIVYLHQWRAFMGECREEWKQYGSWALTLLLFNALLLVAPGTSTPVAAASMFICNVAIVSAAGLFVKHQRLSTTLLASELAEYLKTERHEVAGFQSYAVQLSLPKALFLWATLISSTQALFWLQSATNGYVPAALVVSVTAFWALCQMCTLVQSGVTSLKSICSRRRAEQDGLISLV</sequence>
<keyword evidence="2" id="KW-1185">Reference proteome</keyword>
<protein>
    <recommendedName>
        <fullName evidence="3">WW domain-containing protein</fullName>
    </recommendedName>
</protein>
<proteinExistence type="predicted"/>
<evidence type="ECO:0008006" key="3">
    <source>
        <dbReference type="Google" id="ProtNLM"/>
    </source>
</evidence>
<dbReference type="Proteomes" id="UP000250043">
    <property type="component" value="Unassembled WGS sequence"/>
</dbReference>
<accession>A0A8E2DG48</accession>
<dbReference type="OrthoDB" id="2674421at2759"/>
<dbReference type="EMBL" id="KV722577">
    <property type="protein sequence ID" value="OCH85542.1"/>
    <property type="molecule type" value="Genomic_DNA"/>
</dbReference>
<evidence type="ECO:0000313" key="1">
    <source>
        <dbReference type="EMBL" id="OCH85542.1"/>
    </source>
</evidence>